<dbReference type="InterPro" id="IPR045063">
    <property type="entry name" value="Dynamin_N"/>
</dbReference>
<sequence>MESLIQTINKLQDVFAVVNENPIDLPQIIVVGCQSSGKSSVFENLVGKSFLPRGTGIVTRTPLILQMIKYTNKDREFMLKLTNNDNIKEWACFSHKPNVVFKNFDEVRQEIEKRTDILAGENKRITDKPIVLQVYNSLYTLTFVDLPGITKLSVGSQPKDIDEQIEKLIFKYAQQPNSIILAVVTANTDPATSESLKIAKQFDPEGARTIIVVTKLDLIDQGTIKDTTDFLSGKIILVKLGIIGVVNRSQKDINENKTMEETLRSETEFLRSNYPDIYKNHGYQVLAHVLRDILIKHIQKTIPTLYKNLQHTIIKLESELQTLKTPDCEIEFISELLTDISSSYCATVIGNRKDISNKTLVGGARIADIVNNQFVKEFMKVDPLHDLSDEDIRIKLLNTAGIKKSKSINQDAFEYLVRKQLENLIEPALSCVEIVRVEMMNIFDTIDQKYLDKLNRFPKLNIDIKNTLKKLLESKSKSTKKSIRSYIKTHQESLNITNPIFLSQLIKLSSMCQNPLKNNYSKHFDQARTIMYQTGKTQSDFSMLVKDIMTDLYKEILSGLSGTYTSDEICVQVQLQKHLIKNYFLFIRDILKDFVPNRINHKLINFIIKKFYKQLKTDVLIPFINIPPSKRMLVEEEGVAEERQRTELLLNAVNRAFKCLDEI</sequence>
<evidence type="ECO:0000256" key="2">
    <source>
        <dbReference type="ARBA" id="ARBA00023134"/>
    </source>
</evidence>
<dbReference type="PANTHER" id="PTHR11566">
    <property type="entry name" value="DYNAMIN"/>
    <property type="match status" value="1"/>
</dbReference>
<name>A0A6G0ZRU7_APHCR</name>
<evidence type="ECO:0000313" key="6">
    <source>
        <dbReference type="Proteomes" id="UP000478052"/>
    </source>
</evidence>
<evidence type="ECO:0000256" key="1">
    <source>
        <dbReference type="ARBA" id="ARBA00022741"/>
    </source>
</evidence>
<keyword evidence="2 3" id="KW-0342">GTP-binding</keyword>
<dbReference type="InterPro" id="IPR000375">
    <property type="entry name" value="Dynamin_stalk"/>
</dbReference>
<keyword evidence="6" id="KW-1185">Reference proteome</keyword>
<dbReference type="GO" id="GO:0005874">
    <property type="term" value="C:microtubule"/>
    <property type="evidence" value="ECO:0007669"/>
    <property type="project" value="TreeGrafter"/>
</dbReference>
<dbReference type="SMART" id="SM00053">
    <property type="entry name" value="DYNc"/>
    <property type="match status" value="1"/>
</dbReference>
<dbReference type="AlphaFoldDB" id="A0A6G0ZRU7"/>
<feature type="domain" description="Dynamin-type G" evidence="4">
    <location>
        <begin position="22"/>
        <end position="303"/>
    </location>
</feature>
<dbReference type="GO" id="GO:0003924">
    <property type="term" value="F:GTPase activity"/>
    <property type="evidence" value="ECO:0007669"/>
    <property type="project" value="InterPro"/>
</dbReference>
<organism evidence="5 6">
    <name type="scientific">Aphis craccivora</name>
    <name type="common">Cowpea aphid</name>
    <dbReference type="NCBI Taxonomy" id="307492"/>
    <lineage>
        <taxon>Eukaryota</taxon>
        <taxon>Metazoa</taxon>
        <taxon>Ecdysozoa</taxon>
        <taxon>Arthropoda</taxon>
        <taxon>Hexapoda</taxon>
        <taxon>Insecta</taxon>
        <taxon>Pterygota</taxon>
        <taxon>Neoptera</taxon>
        <taxon>Paraneoptera</taxon>
        <taxon>Hemiptera</taxon>
        <taxon>Sternorrhyncha</taxon>
        <taxon>Aphidomorpha</taxon>
        <taxon>Aphidoidea</taxon>
        <taxon>Aphididae</taxon>
        <taxon>Aphidini</taxon>
        <taxon>Aphis</taxon>
        <taxon>Aphis</taxon>
    </lineage>
</organism>
<evidence type="ECO:0000256" key="3">
    <source>
        <dbReference type="RuleBase" id="RU003932"/>
    </source>
</evidence>
<dbReference type="SUPFAM" id="SSF52540">
    <property type="entry name" value="P-loop containing nucleoside triphosphate hydrolases"/>
    <property type="match status" value="1"/>
</dbReference>
<evidence type="ECO:0000259" key="4">
    <source>
        <dbReference type="PROSITE" id="PS51718"/>
    </source>
</evidence>
<dbReference type="InterPro" id="IPR022812">
    <property type="entry name" value="Dynamin"/>
</dbReference>
<evidence type="ECO:0000313" key="5">
    <source>
        <dbReference type="EMBL" id="KAF0773709.1"/>
    </source>
</evidence>
<proteinExistence type="inferred from homology"/>
<dbReference type="InterPro" id="IPR027417">
    <property type="entry name" value="P-loop_NTPase"/>
</dbReference>
<reference evidence="5 6" key="1">
    <citation type="submission" date="2019-08" db="EMBL/GenBank/DDBJ databases">
        <title>Whole genome of Aphis craccivora.</title>
        <authorList>
            <person name="Voronova N.V."/>
            <person name="Shulinski R.S."/>
            <person name="Bandarenka Y.V."/>
            <person name="Zhorov D.G."/>
            <person name="Warner D."/>
        </authorList>
    </citation>
    <scope>NUCLEOTIDE SEQUENCE [LARGE SCALE GENOMIC DNA]</scope>
    <source>
        <strain evidence="5">180601</strain>
        <tissue evidence="5">Whole Body</tissue>
    </source>
</reference>
<dbReference type="GO" id="GO:0005525">
    <property type="term" value="F:GTP binding"/>
    <property type="evidence" value="ECO:0007669"/>
    <property type="project" value="UniProtKB-KW"/>
</dbReference>
<dbReference type="InterPro" id="IPR001401">
    <property type="entry name" value="Dynamin_GTPase"/>
</dbReference>
<comment type="caution">
    <text evidence="5">The sequence shown here is derived from an EMBL/GenBank/DDBJ whole genome shotgun (WGS) entry which is preliminary data.</text>
</comment>
<dbReference type="InterPro" id="IPR030381">
    <property type="entry name" value="G_DYNAMIN_dom"/>
</dbReference>
<dbReference type="GO" id="GO:0005737">
    <property type="term" value="C:cytoplasm"/>
    <property type="evidence" value="ECO:0007669"/>
    <property type="project" value="TreeGrafter"/>
</dbReference>
<dbReference type="EMBL" id="VUJU01000036">
    <property type="protein sequence ID" value="KAF0773709.1"/>
    <property type="molecule type" value="Genomic_DNA"/>
</dbReference>
<dbReference type="Gene3D" id="3.40.50.300">
    <property type="entry name" value="P-loop containing nucleotide triphosphate hydrolases"/>
    <property type="match status" value="1"/>
</dbReference>
<comment type="similarity">
    <text evidence="3">Belongs to the TRAFAC class dynamin-like GTPase superfamily. Dynamin/Fzo/YdjA family.</text>
</comment>
<dbReference type="Proteomes" id="UP000478052">
    <property type="component" value="Unassembled WGS sequence"/>
</dbReference>
<keyword evidence="1 3" id="KW-0547">Nucleotide-binding</keyword>
<accession>A0A6G0ZRU7</accession>
<dbReference type="PROSITE" id="PS51718">
    <property type="entry name" value="G_DYNAMIN_2"/>
    <property type="match status" value="1"/>
</dbReference>
<dbReference type="GO" id="GO:0008017">
    <property type="term" value="F:microtubule binding"/>
    <property type="evidence" value="ECO:0007669"/>
    <property type="project" value="TreeGrafter"/>
</dbReference>
<dbReference type="Pfam" id="PF02212">
    <property type="entry name" value="GED"/>
    <property type="match status" value="1"/>
</dbReference>
<dbReference type="Pfam" id="PF01031">
    <property type="entry name" value="Dynamin_M"/>
    <property type="match status" value="1"/>
</dbReference>
<dbReference type="InterPro" id="IPR003130">
    <property type="entry name" value="GED"/>
</dbReference>
<dbReference type="PROSITE" id="PS00410">
    <property type="entry name" value="G_DYNAMIN_1"/>
    <property type="match status" value="1"/>
</dbReference>
<dbReference type="PRINTS" id="PR00195">
    <property type="entry name" value="DYNAMIN"/>
</dbReference>
<dbReference type="CDD" id="cd08771">
    <property type="entry name" value="DLP_1"/>
    <property type="match status" value="1"/>
</dbReference>
<dbReference type="InterPro" id="IPR019762">
    <property type="entry name" value="Dynamin_GTPase_CS"/>
</dbReference>
<dbReference type="Pfam" id="PF00350">
    <property type="entry name" value="Dynamin_N"/>
    <property type="match status" value="1"/>
</dbReference>
<protein>
    <recommendedName>
        <fullName evidence="4">Dynamin-type G domain-containing protein</fullName>
    </recommendedName>
</protein>
<dbReference type="Gene3D" id="1.20.120.1240">
    <property type="entry name" value="Dynamin, middle domain"/>
    <property type="match status" value="1"/>
</dbReference>
<gene>
    <name evidence="5" type="ORF">FWK35_00000663</name>
</gene>
<dbReference type="GO" id="GO:0016020">
    <property type="term" value="C:membrane"/>
    <property type="evidence" value="ECO:0007669"/>
    <property type="project" value="TreeGrafter"/>
</dbReference>
<dbReference type="OrthoDB" id="6615360at2759"/>